<dbReference type="OrthoDB" id="5918423at2"/>
<accession>A0A4Y8WAI1</accession>
<dbReference type="Gene3D" id="2.150.10.10">
    <property type="entry name" value="Serralysin-like metalloprotease, C-terminal"/>
    <property type="match status" value="1"/>
</dbReference>
<name>A0A4Y8WAI1_9VIBR</name>
<dbReference type="AlphaFoldDB" id="A0A4Y8WAI1"/>
<sequence>TIIDDGGEVNNDTPVLTVSDAGQVVEGNDAQFDVSLDKEVDGTLNYVFTLDVDDPLTAEMADFLDNGELTVSYTDSNGPQTFVISNGGNLNIPGDATNMTVTVGTLEDDTFEGAESFNLDVTVTGSIGNENEALNLSDSGSANIVEFTVEGPVDIELQDANTVGDSTDVNSSDLTFSAGENDIVSYEFGSTVGISVSGLDGSISWSVDNNGKLIGSVNNVALLSIALIGGTISAGTMGSVTVEATLLDNMQHEIDTDNLSINGIIVNAVDSESDAIAATVNIDVADDLVSISTGDLTTYNQPGTYVGNNLIETAGADTLYSADLSGNIQGWDPDNGVTFSDSGLSSSGTTLYYYVDPNQPDVLYAYTDTADDPSEFGASPGTQELVFTLTADPNNNRYQIELERAIDSISSVAIADLTEGEGGINNIVYVGFNPDLDPDFDLDYDFGQLEPNYELAFTLTAISSDGTEGNVNGSNNGFGVDNPAVDVDEVLIVDFVDDVAAASFSFTGSIFAYFVAYDTDGVVVDSGDFFSGESLVFNEAVSYVELTTSSTYGDDNFQFIGASADVIESAANDVSLQFDVTVNDSDGDSTSGNFTIDLNAPSEMTLTGTDNDGRLIGSEGDDTFIGNGGADLFTVLDGYLDGSTDVIKDFDLAEGDKVDISDLFDNLTEQDVTDIMADIAATVADKLDESGATVEIEDSNNNTLVIEFEGLAAVDLSQDLQQIFIVKDD</sequence>
<comment type="caution">
    <text evidence="1">The sequence shown here is derived from an EMBL/GenBank/DDBJ whole genome shotgun (WGS) entry which is preliminary data.</text>
</comment>
<dbReference type="InterPro" id="IPR019960">
    <property type="entry name" value="T1SS_VCA0849"/>
</dbReference>
<dbReference type="NCBIfam" id="TIGR03661">
    <property type="entry name" value="T1SS_VCA0849"/>
    <property type="match status" value="1"/>
</dbReference>
<organism evidence="1 2">
    <name type="scientific">Vibrio ouci</name>
    <dbReference type="NCBI Taxonomy" id="2499078"/>
    <lineage>
        <taxon>Bacteria</taxon>
        <taxon>Pseudomonadati</taxon>
        <taxon>Pseudomonadota</taxon>
        <taxon>Gammaproteobacteria</taxon>
        <taxon>Vibrionales</taxon>
        <taxon>Vibrionaceae</taxon>
        <taxon>Vibrio</taxon>
    </lineage>
</organism>
<dbReference type="InterPro" id="IPR011049">
    <property type="entry name" value="Serralysin-like_metalloprot_C"/>
</dbReference>
<gene>
    <name evidence="1" type="ORF">ELS82_22990</name>
</gene>
<protein>
    <submittedName>
        <fullName evidence="1">Type I secretion C-terminal target domain-containing protein</fullName>
    </submittedName>
</protein>
<proteinExistence type="predicted"/>
<evidence type="ECO:0000313" key="1">
    <source>
        <dbReference type="EMBL" id="TFH89301.1"/>
    </source>
</evidence>
<evidence type="ECO:0000313" key="2">
    <source>
        <dbReference type="Proteomes" id="UP000297753"/>
    </source>
</evidence>
<dbReference type="RefSeq" id="WP_134837520.1">
    <property type="nucleotide sequence ID" value="NZ_SATR01000083.1"/>
</dbReference>
<keyword evidence="2" id="KW-1185">Reference proteome</keyword>
<dbReference type="EMBL" id="SATR01000083">
    <property type="protein sequence ID" value="TFH89301.1"/>
    <property type="molecule type" value="Genomic_DNA"/>
</dbReference>
<feature type="non-terminal residue" evidence="1">
    <location>
        <position position="1"/>
    </location>
</feature>
<dbReference type="Proteomes" id="UP000297753">
    <property type="component" value="Unassembled WGS sequence"/>
</dbReference>
<reference evidence="1 2" key="1">
    <citation type="submission" date="2019-01" db="EMBL/GenBank/DDBJ databases">
        <title>Vibrio BEI176 sp. nov, a marine bacterium isolated from China: eastern marignal seas.</title>
        <authorList>
            <person name="Li B."/>
        </authorList>
    </citation>
    <scope>NUCLEOTIDE SEQUENCE [LARGE SCALE GENOMIC DNA]</scope>
    <source>
        <strain evidence="1 2">BEI176</strain>
    </source>
</reference>